<dbReference type="InterPro" id="IPR050266">
    <property type="entry name" value="AB_hydrolase_sf"/>
</dbReference>
<dbReference type="PANTHER" id="PTHR43798">
    <property type="entry name" value="MONOACYLGLYCEROL LIPASE"/>
    <property type="match status" value="1"/>
</dbReference>
<evidence type="ECO:0000313" key="4">
    <source>
        <dbReference type="Proteomes" id="UP000027195"/>
    </source>
</evidence>
<proteinExistence type="predicted"/>
<dbReference type="InterPro" id="IPR029058">
    <property type="entry name" value="AB_hydrolase_fold"/>
</dbReference>
<feature type="domain" description="AB hydrolase-1" evidence="2">
    <location>
        <begin position="151"/>
        <end position="452"/>
    </location>
</feature>
<feature type="region of interest" description="Disordered" evidence="1">
    <location>
        <begin position="408"/>
        <end position="430"/>
    </location>
</feature>
<dbReference type="EMBL" id="KL198033">
    <property type="protein sequence ID" value="KDQ15271.1"/>
    <property type="molecule type" value="Genomic_DNA"/>
</dbReference>
<gene>
    <name evidence="3" type="ORF">BOTBODRAFT_65628</name>
</gene>
<sequence length="483" mass="53905">MATLPRPTKVTPSESIRPRTLSSGLLPLLPPPKEFSDPSSYPPLPATCTPFADTLPGYKCTTHLFPAAYPRAASRAFLPPEPMGRKLTRLEIKETVSYLEGRKEEAEELRTTEEAEEAVKAEGRNELLWMVAKRYKRVEDAKKREGRPLTLVALHGIGVSKETWEPIFATINFLTANSNSRLNVDEIWTVDCVQHGDSIALNESKLGDIFDSAEYSRDLTNFVLFYLPSSSSLEDPPTNLPRLPTSETSARQNHGFEHRTLVGIGHSVGACAYIYPAHAYPKLFKSLILVDSMTIPEWVRAKDKHRKYEALCMSRQFVWPNEDEARAAVKASAYYRAWAPIAVESYLKSNLRPLTPAESPTGGVRLKCHPWFESVMLMERLAVYETWELLETLDPSIPIHWVWGAKSERTGGPPVQQQTSWRRAKGQGRDSNDLLGSVGHLIPQEAPEALADCIFRFLDELYGAGKGSGDGKEKGTVKGVSKL</sequence>
<evidence type="ECO:0000259" key="2">
    <source>
        <dbReference type="Pfam" id="PF12697"/>
    </source>
</evidence>
<dbReference type="AlphaFoldDB" id="A0A067MUM8"/>
<organism evidence="3 4">
    <name type="scientific">Botryobasidium botryosum (strain FD-172 SS1)</name>
    <dbReference type="NCBI Taxonomy" id="930990"/>
    <lineage>
        <taxon>Eukaryota</taxon>
        <taxon>Fungi</taxon>
        <taxon>Dikarya</taxon>
        <taxon>Basidiomycota</taxon>
        <taxon>Agaricomycotina</taxon>
        <taxon>Agaricomycetes</taxon>
        <taxon>Cantharellales</taxon>
        <taxon>Botryobasidiaceae</taxon>
        <taxon>Botryobasidium</taxon>
    </lineage>
</organism>
<dbReference type="SUPFAM" id="SSF53474">
    <property type="entry name" value="alpha/beta-Hydrolases"/>
    <property type="match status" value="1"/>
</dbReference>
<dbReference type="PANTHER" id="PTHR43798:SF33">
    <property type="entry name" value="HYDROLASE, PUTATIVE (AFU_ORTHOLOGUE AFUA_2G14860)-RELATED"/>
    <property type="match status" value="1"/>
</dbReference>
<dbReference type="InterPro" id="IPR000073">
    <property type="entry name" value="AB_hydrolase_1"/>
</dbReference>
<evidence type="ECO:0000256" key="1">
    <source>
        <dbReference type="SAM" id="MobiDB-lite"/>
    </source>
</evidence>
<dbReference type="GO" id="GO:0016020">
    <property type="term" value="C:membrane"/>
    <property type="evidence" value="ECO:0007669"/>
    <property type="project" value="TreeGrafter"/>
</dbReference>
<feature type="region of interest" description="Disordered" evidence="1">
    <location>
        <begin position="1"/>
        <end position="41"/>
    </location>
</feature>
<dbReference type="Proteomes" id="UP000027195">
    <property type="component" value="Unassembled WGS sequence"/>
</dbReference>
<dbReference type="Gene3D" id="3.40.50.1820">
    <property type="entry name" value="alpha/beta hydrolase"/>
    <property type="match status" value="1"/>
</dbReference>
<protein>
    <recommendedName>
        <fullName evidence="2">AB hydrolase-1 domain-containing protein</fullName>
    </recommendedName>
</protein>
<reference evidence="4" key="1">
    <citation type="journal article" date="2014" name="Proc. Natl. Acad. Sci. U.S.A.">
        <title>Extensive sampling of basidiomycete genomes demonstrates inadequacy of the white-rot/brown-rot paradigm for wood decay fungi.</title>
        <authorList>
            <person name="Riley R."/>
            <person name="Salamov A.A."/>
            <person name="Brown D.W."/>
            <person name="Nagy L.G."/>
            <person name="Floudas D."/>
            <person name="Held B.W."/>
            <person name="Levasseur A."/>
            <person name="Lombard V."/>
            <person name="Morin E."/>
            <person name="Otillar R."/>
            <person name="Lindquist E.A."/>
            <person name="Sun H."/>
            <person name="LaButti K.M."/>
            <person name="Schmutz J."/>
            <person name="Jabbour D."/>
            <person name="Luo H."/>
            <person name="Baker S.E."/>
            <person name="Pisabarro A.G."/>
            <person name="Walton J.D."/>
            <person name="Blanchette R.A."/>
            <person name="Henrissat B."/>
            <person name="Martin F."/>
            <person name="Cullen D."/>
            <person name="Hibbett D.S."/>
            <person name="Grigoriev I.V."/>
        </authorList>
    </citation>
    <scope>NUCLEOTIDE SEQUENCE [LARGE SCALE GENOMIC DNA]</scope>
    <source>
        <strain evidence="4">FD-172 SS1</strain>
    </source>
</reference>
<dbReference type="InParanoid" id="A0A067MUM8"/>
<evidence type="ECO:0000313" key="3">
    <source>
        <dbReference type="EMBL" id="KDQ15271.1"/>
    </source>
</evidence>
<keyword evidence="4" id="KW-1185">Reference proteome</keyword>
<dbReference type="OrthoDB" id="94039at2759"/>
<accession>A0A067MUM8</accession>
<name>A0A067MUM8_BOTB1</name>
<dbReference type="Pfam" id="PF12697">
    <property type="entry name" value="Abhydrolase_6"/>
    <property type="match status" value="1"/>
</dbReference>
<dbReference type="HOGENOM" id="CLU_032490_1_0_1"/>